<sequence length="432" mass="46140">MRLDTGHGEPLKYEPPTRNKSIKVDKGDFEDALARLVVEVPLTLRPARAGGLVRASTSSLHEEDAPWQHLLRKSVEGLCEAGQPKKDCLSLLDDVMGLSDTDKLVVALGLSFAPMRESIEEAVRDTLTPRFFYAAIATSMVTWVVLAANPEPVFTKAAAVVSAVMLMYLGVDAFLDMVKASFELKRATAQATTFEELEAAAQRFGRVIGVQSSRVFILAVTVLVSRGTAGSASWLASRLPLLPSFSEAAVLGASQVNLRLEAVGQVSAVAVVEGNLVISLAPTAMAMSAMGSGGNSGPGGPASGGPGEWVQVNEGMSESARGYQAQVTGAPRGYAYRVRRGGEEADFDGFHDGVLLEAKGPNYAQFFDNKLDPEKFFTGVEAILGQARRQLVVAQGTPIRWLVAEEKFAAALSKLFQGRKLRIQVVHVPPTP</sequence>
<dbReference type="InterPro" id="IPR028904">
    <property type="entry name" value="Tox-REase-5_dom"/>
</dbReference>
<keyword evidence="4" id="KW-1185">Reference proteome</keyword>
<keyword evidence="3" id="KW-0255">Endonuclease</keyword>
<evidence type="ECO:0000259" key="2">
    <source>
        <dbReference type="Pfam" id="PF15648"/>
    </source>
</evidence>
<name>A0ABU5HF51_9BACT</name>
<proteinExistence type="predicted"/>
<evidence type="ECO:0000256" key="1">
    <source>
        <dbReference type="SAM" id="MobiDB-lite"/>
    </source>
</evidence>
<keyword evidence="3" id="KW-0540">Nuclease</keyword>
<dbReference type="RefSeq" id="WP_321550142.1">
    <property type="nucleotide sequence ID" value="NZ_JAXIVS010000014.1"/>
</dbReference>
<evidence type="ECO:0000313" key="4">
    <source>
        <dbReference type="Proteomes" id="UP001291309"/>
    </source>
</evidence>
<feature type="domain" description="Tox-REase-5" evidence="2">
    <location>
        <begin position="321"/>
        <end position="405"/>
    </location>
</feature>
<dbReference type="GO" id="GO:0004519">
    <property type="term" value="F:endonuclease activity"/>
    <property type="evidence" value="ECO:0007669"/>
    <property type="project" value="UniProtKB-KW"/>
</dbReference>
<comment type="caution">
    <text evidence="3">The sequence shown here is derived from an EMBL/GenBank/DDBJ whole genome shotgun (WGS) entry which is preliminary data.</text>
</comment>
<protein>
    <submittedName>
        <fullName evidence="3">Restriction endonuclease fold toxin 5 domain-containing protein</fullName>
    </submittedName>
</protein>
<feature type="region of interest" description="Disordered" evidence="1">
    <location>
        <begin position="1"/>
        <end position="20"/>
    </location>
</feature>
<dbReference type="Pfam" id="PF15648">
    <property type="entry name" value="Tox-REase-5"/>
    <property type="match status" value="1"/>
</dbReference>
<organism evidence="3 4">
    <name type="scientific">Hyalangium rubrum</name>
    <dbReference type="NCBI Taxonomy" id="3103134"/>
    <lineage>
        <taxon>Bacteria</taxon>
        <taxon>Pseudomonadati</taxon>
        <taxon>Myxococcota</taxon>
        <taxon>Myxococcia</taxon>
        <taxon>Myxococcales</taxon>
        <taxon>Cystobacterineae</taxon>
        <taxon>Archangiaceae</taxon>
        <taxon>Hyalangium</taxon>
    </lineage>
</organism>
<accession>A0ABU5HF51</accession>
<reference evidence="3 4" key="1">
    <citation type="submission" date="2023-12" db="EMBL/GenBank/DDBJ databases">
        <title>the genome sequence of Hyalangium sp. s54d21.</title>
        <authorList>
            <person name="Zhang X."/>
        </authorList>
    </citation>
    <scope>NUCLEOTIDE SEQUENCE [LARGE SCALE GENOMIC DNA]</scope>
    <source>
        <strain evidence="4">s54d21</strain>
    </source>
</reference>
<evidence type="ECO:0000313" key="3">
    <source>
        <dbReference type="EMBL" id="MDY7231433.1"/>
    </source>
</evidence>
<gene>
    <name evidence="3" type="ORF">SYV04_33890</name>
</gene>
<keyword evidence="3" id="KW-0378">Hydrolase</keyword>
<dbReference type="EMBL" id="JAXIVS010000014">
    <property type="protein sequence ID" value="MDY7231433.1"/>
    <property type="molecule type" value="Genomic_DNA"/>
</dbReference>
<dbReference type="Proteomes" id="UP001291309">
    <property type="component" value="Unassembled WGS sequence"/>
</dbReference>